<dbReference type="SUPFAM" id="SSF46689">
    <property type="entry name" value="Homeodomain-like"/>
    <property type="match status" value="1"/>
</dbReference>
<keyword evidence="2" id="KW-0677">Repeat</keyword>
<sequence length="378" mass="41720">MEAFDLDLNCAVVSSGVCDSQEESYASGRSCEVENGGGGFWKFPFSCESMTRSSETDVADGNYATSDFSDGFVVENNINESSLNHIPHPNPSSCSNAASGAQSRLCARGHWRPAEDTKLRELVALYGPQNWNLIAEKLEGRSGKSCRLRWFNQLDPRINRRAFNEEEEDRLMQAHRIYGNKWAMIARLFPGRTDNAVKNHWHVIMARKYREQSRSYRRRKLSQSVYRKMEQDLSFLNLPKDGDNPHTSTCSSPFGNFQASVGGLDYGFLTQMPIGGEGEKPISNNHPYFASCAQLSAFNALPDPKSRLWDGTGNGFLKPRSHHQYQPCNTAAPPSSHGVGGSQAHTASHVVRGGSSSVTAETTKSPPPFIDFLGVGAT</sequence>
<dbReference type="CDD" id="cd00167">
    <property type="entry name" value="SANT"/>
    <property type="match status" value="2"/>
</dbReference>
<dbReference type="InterPro" id="IPR050560">
    <property type="entry name" value="MYB_TF"/>
</dbReference>
<dbReference type="FunFam" id="1.10.10.60:FF:000356">
    <property type="entry name" value="MYB transcription factor"/>
    <property type="match status" value="1"/>
</dbReference>
<keyword evidence="6" id="KW-0539">Nucleus</keyword>
<dbReference type="AlphaFoldDB" id="A0A6J1DDW8"/>
<dbReference type="RefSeq" id="XP_022151206.1">
    <property type="nucleotide sequence ID" value="XM_022295514.1"/>
</dbReference>
<accession>A0A6J1DDW8</accession>
<evidence type="ECO:0000256" key="3">
    <source>
        <dbReference type="ARBA" id="ARBA00023015"/>
    </source>
</evidence>
<dbReference type="PANTHER" id="PTHR45614:SF175">
    <property type="entry name" value="TRANSCRIPTION FACTOR MYB105-RELATED"/>
    <property type="match status" value="1"/>
</dbReference>
<dbReference type="InterPro" id="IPR009057">
    <property type="entry name" value="Homeodomain-like_sf"/>
</dbReference>
<evidence type="ECO:0000313" key="10">
    <source>
        <dbReference type="RefSeq" id="XP_022151206.1"/>
    </source>
</evidence>
<dbReference type="PROSITE" id="PS51294">
    <property type="entry name" value="HTH_MYB"/>
    <property type="match status" value="2"/>
</dbReference>
<keyword evidence="5" id="KW-0804">Transcription</keyword>
<dbReference type="InterPro" id="IPR017930">
    <property type="entry name" value="Myb_dom"/>
</dbReference>
<reference evidence="10" key="1">
    <citation type="submission" date="2025-08" db="UniProtKB">
        <authorList>
            <consortium name="RefSeq"/>
        </authorList>
    </citation>
    <scope>IDENTIFICATION</scope>
    <source>
        <strain evidence="10">OHB3-1</strain>
    </source>
</reference>
<gene>
    <name evidence="10" type="primary">LOC111019185</name>
</gene>
<keyword evidence="3" id="KW-0805">Transcription regulation</keyword>
<comment type="subcellular location">
    <subcellularLocation>
        <location evidence="1">Nucleus</location>
    </subcellularLocation>
</comment>
<evidence type="ECO:0000256" key="6">
    <source>
        <dbReference type="ARBA" id="ARBA00023242"/>
    </source>
</evidence>
<feature type="domain" description="HTH myb-type" evidence="8">
    <location>
        <begin position="155"/>
        <end position="209"/>
    </location>
</feature>
<dbReference type="KEGG" id="mcha:111019185"/>
<dbReference type="PANTHER" id="PTHR45614">
    <property type="entry name" value="MYB PROTEIN-RELATED"/>
    <property type="match status" value="1"/>
</dbReference>
<dbReference type="Gene3D" id="1.10.10.60">
    <property type="entry name" value="Homeodomain-like"/>
    <property type="match status" value="2"/>
</dbReference>
<dbReference type="SMART" id="SM00717">
    <property type="entry name" value="SANT"/>
    <property type="match status" value="2"/>
</dbReference>
<organism evidence="9 10">
    <name type="scientific">Momordica charantia</name>
    <name type="common">Bitter gourd</name>
    <name type="synonym">Balsam pear</name>
    <dbReference type="NCBI Taxonomy" id="3673"/>
    <lineage>
        <taxon>Eukaryota</taxon>
        <taxon>Viridiplantae</taxon>
        <taxon>Streptophyta</taxon>
        <taxon>Embryophyta</taxon>
        <taxon>Tracheophyta</taxon>
        <taxon>Spermatophyta</taxon>
        <taxon>Magnoliopsida</taxon>
        <taxon>eudicotyledons</taxon>
        <taxon>Gunneridae</taxon>
        <taxon>Pentapetalae</taxon>
        <taxon>rosids</taxon>
        <taxon>fabids</taxon>
        <taxon>Cucurbitales</taxon>
        <taxon>Cucurbitaceae</taxon>
        <taxon>Momordiceae</taxon>
        <taxon>Momordica</taxon>
    </lineage>
</organism>
<dbReference type="GO" id="GO:0005634">
    <property type="term" value="C:nucleus"/>
    <property type="evidence" value="ECO:0007669"/>
    <property type="project" value="UniProtKB-SubCell"/>
</dbReference>
<feature type="domain" description="Myb-like" evidence="7">
    <location>
        <begin position="108"/>
        <end position="154"/>
    </location>
</feature>
<dbReference type="GO" id="GO:0000978">
    <property type="term" value="F:RNA polymerase II cis-regulatory region sequence-specific DNA binding"/>
    <property type="evidence" value="ECO:0007669"/>
    <property type="project" value="TreeGrafter"/>
</dbReference>
<dbReference type="Pfam" id="PF13921">
    <property type="entry name" value="Myb_DNA-bind_6"/>
    <property type="match status" value="1"/>
</dbReference>
<evidence type="ECO:0000259" key="8">
    <source>
        <dbReference type="PROSITE" id="PS51294"/>
    </source>
</evidence>
<evidence type="ECO:0000256" key="1">
    <source>
        <dbReference type="ARBA" id="ARBA00004123"/>
    </source>
</evidence>
<dbReference type="FunFam" id="1.10.10.60:FF:000060">
    <property type="entry name" value="MYB transcription factor"/>
    <property type="match status" value="1"/>
</dbReference>
<dbReference type="Proteomes" id="UP000504603">
    <property type="component" value="Unplaced"/>
</dbReference>
<dbReference type="GeneID" id="111019185"/>
<evidence type="ECO:0000256" key="2">
    <source>
        <dbReference type="ARBA" id="ARBA00022737"/>
    </source>
</evidence>
<evidence type="ECO:0000256" key="5">
    <source>
        <dbReference type="ARBA" id="ARBA00023163"/>
    </source>
</evidence>
<dbReference type="PROSITE" id="PS50090">
    <property type="entry name" value="MYB_LIKE"/>
    <property type="match status" value="2"/>
</dbReference>
<feature type="domain" description="Myb-like" evidence="7">
    <location>
        <begin position="155"/>
        <end position="205"/>
    </location>
</feature>
<keyword evidence="4" id="KW-0238">DNA-binding</keyword>
<dbReference type="InterPro" id="IPR001005">
    <property type="entry name" value="SANT/Myb"/>
</dbReference>
<proteinExistence type="predicted"/>
<evidence type="ECO:0000313" key="9">
    <source>
        <dbReference type="Proteomes" id="UP000504603"/>
    </source>
</evidence>
<evidence type="ECO:0000256" key="4">
    <source>
        <dbReference type="ARBA" id="ARBA00023125"/>
    </source>
</evidence>
<dbReference type="OrthoDB" id="2143914at2759"/>
<dbReference type="GO" id="GO:0000981">
    <property type="term" value="F:DNA-binding transcription factor activity, RNA polymerase II-specific"/>
    <property type="evidence" value="ECO:0007669"/>
    <property type="project" value="TreeGrafter"/>
</dbReference>
<keyword evidence="9" id="KW-1185">Reference proteome</keyword>
<name>A0A6J1DDW8_MOMCH</name>
<evidence type="ECO:0000259" key="7">
    <source>
        <dbReference type="PROSITE" id="PS50090"/>
    </source>
</evidence>
<protein>
    <submittedName>
        <fullName evidence="10">Transcriptional activator Myb</fullName>
    </submittedName>
</protein>
<feature type="domain" description="HTH myb-type" evidence="8">
    <location>
        <begin position="108"/>
        <end position="154"/>
    </location>
</feature>